<accession>A0ABV0TIW3</accession>
<proteinExistence type="predicted"/>
<reference evidence="1 2" key="1">
    <citation type="submission" date="2021-06" db="EMBL/GenBank/DDBJ databases">
        <authorList>
            <person name="Palmer J.M."/>
        </authorList>
    </citation>
    <scope>NUCLEOTIDE SEQUENCE [LARGE SCALE GENOMIC DNA]</scope>
    <source>
        <strain evidence="2">if_2019</strain>
        <tissue evidence="1">Muscle</tissue>
    </source>
</reference>
<comment type="caution">
    <text evidence="1">The sequence shown here is derived from an EMBL/GenBank/DDBJ whole genome shotgun (WGS) entry which is preliminary data.</text>
</comment>
<organism evidence="1 2">
    <name type="scientific">Ilyodon furcidens</name>
    <name type="common">goldbreast splitfin</name>
    <dbReference type="NCBI Taxonomy" id="33524"/>
    <lineage>
        <taxon>Eukaryota</taxon>
        <taxon>Metazoa</taxon>
        <taxon>Chordata</taxon>
        <taxon>Craniata</taxon>
        <taxon>Vertebrata</taxon>
        <taxon>Euteleostomi</taxon>
        <taxon>Actinopterygii</taxon>
        <taxon>Neopterygii</taxon>
        <taxon>Teleostei</taxon>
        <taxon>Neoteleostei</taxon>
        <taxon>Acanthomorphata</taxon>
        <taxon>Ovalentaria</taxon>
        <taxon>Atherinomorphae</taxon>
        <taxon>Cyprinodontiformes</taxon>
        <taxon>Goodeidae</taxon>
        <taxon>Ilyodon</taxon>
    </lineage>
</organism>
<evidence type="ECO:0000313" key="2">
    <source>
        <dbReference type="Proteomes" id="UP001482620"/>
    </source>
</evidence>
<evidence type="ECO:0000313" key="1">
    <source>
        <dbReference type="EMBL" id="MEQ2232406.1"/>
    </source>
</evidence>
<sequence>MPVSPCFQFFMLILSTEQLTQTDSHRTAVILSTYTFIIHWGALELPRSRLKIARQSLCSLGCTKDTTKRTAHPVPWAQHVFLSAGVLQVNLNRWYY</sequence>
<protein>
    <recommendedName>
        <fullName evidence="3">Secreted protein</fullName>
    </recommendedName>
</protein>
<gene>
    <name evidence="1" type="ORF">ILYODFUR_010934</name>
</gene>
<keyword evidence="2" id="KW-1185">Reference proteome</keyword>
<evidence type="ECO:0008006" key="3">
    <source>
        <dbReference type="Google" id="ProtNLM"/>
    </source>
</evidence>
<dbReference type="Proteomes" id="UP001482620">
    <property type="component" value="Unassembled WGS sequence"/>
</dbReference>
<dbReference type="EMBL" id="JAHRIQ010035566">
    <property type="protein sequence ID" value="MEQ2232406.1"/>
    <property type="molecule type" value="Genomic_DNA"/>
</dbReference>
<name>A0ABV0TIW3_9TELE</name>